<protein>
    <recommendedName>
        <fullName evidence="3">Glycosyltransferase subfamily 4-like N-terminal domain-containing protein</fullName>
    </recommendedName>
</protein>
<organism evidence="1 2">
    <name type="scientific">Mesotoga infera</name>
    <dbReference type="NCBI Taxonomy" id="1236046"/>
    <lineage>
        <taxon>Bacteria</taxon>
        <taxon>Thermotogati</taxon>
        <taxon>Thermotogota</taxon>
        <taxon>Thermotogae</taxon>
        <taxon>Kosmotogales</taxon>
        <taxon>Kosmotogaceae</taxon>
        <taxon>Mesotoga</taxon>
    </lineage>
</organism>
<keyword evidence="2" id="KW-1185">Reference proteome</keyword>
<dbReference type="Proteomes" id="UP000250796">
    <property type="component" value="Chromosome MESINF"/>
</dbReference>
<gene>
    <name evidence="1" type="ORF">MESINF_0680</name>
</gene>
<proteinExistence type="predicted"/>
<name>A0A7Z7LDN0_9BACT</name>
<evidence type="ECO:0000313" key="2">
    <source>
        <dbReference type="Proteomes" id="UP000250796"/>
    </source>
</evidence>
<dbReference type="EMBL" id="LS974202">
    <property type="protein sequence ID" value="SSC12129.1"/>
    <property type="molecule type" value="Genomic_DNA"/>
</dbReference>
<sequence>MIAEESVRECLNDTLDVMKPMEKRDNYRTLIISHNSLSSGSSNGRTLEGFFWCWRKDSLAQIFFASEIPDTDVCSKFFRVTDMEVLKATIFSEDAGKEIECSSGSQTRKSSSSRIEKVLHTFGKKKTSIGYIARNLIWRLGSKRLSLLNRWIDLFDPEVVLYQAGDYVFSLKIALDVSRRKGIPLIIYNSEDYFLKKRFSLNPCYWMNRKAFVRVFREAIENASYVIYSCELLKEDFDDFFETPSEVIYTSSRIEPTFRKKDNTHFRISFIGNLGNRRHVPLIDFCEELVKIDPRLYVDVYSKTSIDLNRFDSKGLKFHGSIGYQQVQEVIAQSDFLLHVEDFSKTTKRDLRHAFSTKIADYLSSGKCVIAYGPVQIASIEYLLRNRAALVITEKNEIEPSLKSLLRDVTLQRFLSFNALNLAKKNHNPLANCDRFKSIVDTVIKSDSRKVLSTRSKNLWRE</sequence>
<accession>A0A7Z7LDN0</accession>
<dbReference type="RefSeq" id="WP_169698521.1">
    <property type="nucleotide sequence ID" value="NZ_LS974202.1"/>
</dbReference>
<evidence type="ECO:0000313" key="1">
    <source>
        <dbReference type="EMBL" id="SSC12129.1"/>
    </source>
</evidence>
<reference evidence="1 2" key="1">
    <citation type="submission" date="2017-01" db="EMBL/GenBank/DDBJ databases">
        <authorList>
            <person name="Erauso G."/>
        </authorList>
    </citation>
    <scope>NUCLEOTIDE SEQUENCE [LARGE SCALE GENOMIC DNA]</scope>
    <source>
        <strain evidence="1">MESINF1</strain>
    </source>
</reference>
<dbReference type="KEGG" id="minf:MESINF_0680"/>
<dbReference type="AlphaFoldDB" id="A0A7Z7LDN0"/>
<dbReference type="Gene3D" id="3.40.50.2000">
    <property type="entry name" value="Glycogen Phosphorylase B"/>
    <property type="match status" value="1"/>
</dbReference>
<evidence type="ECO:0008006" key="3">
    <source>
        <dbReference type="Google" id="ProtNLM"/>
    </source>
</evidence>
<dbReference type="SUPFAM" id="SSF53756">
    <property type="entry name" value="UDP-Glycosyltransferase/glycogen phosphorylase"/>
    <property type="match status" value="1"/>
</dbReference>